<feature type="region of interest" description="Disordered" evidence="6">
    <location>
        <begin position="475"/>
        <end position="500"/>
    </location>
</feature>
<evidence type="ECO:0000256" key="6">
    <source>
        <dbReference type="SAM" id="MobiDB-lite"/>
    </source>
</evidence>
<feature type="transmembrane region" description="Helical" evidence="7">
    <location>
        <begin position="351"/>
        <end position="372"/>
    </location>
</feature>
<dbReference type="InterPro" id="IPR004089">
    <property type="entry name" value="MCPsignal_dom"/>
</dbReference>
<comment type="similarity">
    <text evidence="4">Belongs to the methyl-accepting chemotaxis (MCP) protein family.</text>
</comment>
<dbReference type="RefSeq" id="WP_092787363.1">
    <property type="nucleotide sequence ID" value="NZ_FNAP01000011.1"/>
</dbReference>
<dbReference type="PANTHER" id="PTHR32089:SF112">
    <property type="entry name" value="LYSOZYME-LIKE PROTEIN-RELATED"/>
    <property type="match status" value="1"/>
</dbReference>
<dbReference type="InterPro" id="IPR003660">
    <property type="entry name" value="HAMP_dom"/>
</dbReference>
<keyword evidence="7" id="KW-1133">Transmembrane helix</keyword>
<dbReference type="GO" id="GO:0005886">
    <property type="term" value="C:plasma membrane"/>
    <property type="evidence" value="ECO:0007669"/>
    <property type="project" value="UniProtKB-SubCell"/>
</dbReference>
<dbReference type="Gene3D" id="1.10.8.500">
    <property type="entry name" value="HAMP domain in histidine kinase"/>
    <property type="match status" value="1"/>
</dbReference>
<comment type="subcellular location">
    <subcellularLocation>
        <location evidence="1">Cell inner membrane</location>
        <topology evidence="1">Multi-pass membrane protein</topology>
    </subcellularLocation>
</comment>
<dbReference type="PANTHER" id="PTHR32089">
    <property type="entry name" value="METHYL-ACCEPTING CHEMOTAXIS PROTEIN MCPB"/>
    <property type="match status" value="1"/>
</dbReference>
<dbReference type="SMART" id="SM00283">
    <property type="entry name" value="MA"/>
    <property type="match status" value="1"/>
</dbReference>
<dbReference type="EMBL" id="FNAP01000011">
    <property type="protein sequence ID" value="SDE75202.1"/>
    <property type="molecule type" value="Genomic_DNA"/>
</dbReference>
<evidence type="ECO:0000313" key="11">
    <source>
        <dbReference type="EMBL" id="SDE75202.1"/>
    </source>
</evidence>
<accession>A0A1G7FH80</accession>
<dbReference type="Gene3D" id="3.30.450.20">
    <property type="entry name" value="PAS domain"/>
    <property type="match status" value="1"/>
</dbReference>
<dbReference type="GO" id="GO:0007165">
    <property type="term" value="P:signal transduction"/>
    <property type="evidence" value="ECO:0007669"/>
    <property type="project" value="UniProtKB-KW"/>
</dbReference>
<keyword evidence="7" id="KW-0472">Membrane</keyword>
<protein>
    <submittedName>
        <fullName evidence="11">Methyl-accepting chemotaxis protein</fullName>
    </submittedName>
</protein>
<organism evidence="11 12">
    <name type="scientific">Rhodospira trueperi</name>
    <dbReference type="NCBI Taxonomy" id="69960"/>
    <lineage>
        <taxon>Bacteria</taxon>
        <taxon>Pseudomonadati</taxon>
        <taxon>Pseudomonadota</taxon>
        <taxon>Alphaproteobacteria</taxon>
        <taxon>Rhodospirillales</taxon>
        <taxon>Rhodospirillaceae</taxon>
        <taxon>Rhodospira</taxon>
    </lineage>
</organism>
<evidence type="ECO:0000259" key="10">
    <source>
        <dbReference type="PROSITE" id="PS50885"/>
    </source>
</evidence>
<evidence type="ECO:0000256" key="4">
    <source>
        <dbReference type="ARBA" id="ARBA00029447"/>
    </source>
</evidence>
<feature type="compositionally biased region" description="Basic and acidic residues" evidence="6">
    <location>
        <begin position="475"/>
        <end position="486"/>
    </location>
</feature>
<dbReference type="Gene3D" id="1.10.287.950">
    <property type="entry name" value="Methyl-accepting chemotaxis protein"/>
    <property type="match status" value="1"/>
</dbReference>
<dbReference type="Pfam" id="PF00015">
    <property type="entry name" value="MCPsignal"/>
    <property type="match status" value="1"/>
</dbReference>
<evidence type="ECO:0000256" key="1">
    <source>
        <dbReference type="ARBA" id="ARBA00004429"/>
    </source>
</evidence>
<dbReference type="STRING" id="69960.SAMN05421720_11167"/>
<keyword evidence="2" id="KW-0997">Cell inner membrane</keyword>
<evidence type="ECO:0000256" key="7">
    <source>
        <dbReference type="SAM" id="Phobius"/>
    </source>
</evidence>
<evidence type="ECO:0000313" key="12">
    <source>
        <dbReference type="Proteomes" id="UP000199412"/>
    </source>
</evidence>
<feature type="domain" description="HAMP" evidence="10">
    <location>
        <begin position="373"/>
        <end position="426"/>
    </location>
</feature>
<dbReference type="SMART" id="SM00304">
    <property type="entry name" value="HAMP"/>
    <property type="match status" value="2"/>
</dbReference>
<dbReference type="PROSITE" id="PS50111">
    <property type="entry name" value="CHEMOTAXIS_TRANSDUC_2"/>
    <property type="match status" value="1"/>
</dbReference>
<dbReference type="PROSITE" id="PS50192">
    <property type="entry name" value="T_SNARE"/>
    <property type="match status" value="1"/>
</dbReference>
<dbReference type="PROSITE" id="PS50885">
    <property type="entry name" value="HAMP"/>
    <property type="match status" value="1"/>
</dbReference>
<dbReference type="Proteomes" id="UP000199412">
    <property type="component" value="Unassembled WGS sequence"/>
</dbReference>
<evidence type="ECO:0000259" key="8">
    <source>
        <dbReference type="PROSITE" id="PS50111"/>
    </source>
</evidence>
<keyword evidence="2" id="KW-1003">Cell membrane</keyword>
<reference evidence="11 12" key="1">
    <citation type="submission" date="2016-10" db="EMBL/GenBank/DDBJ databases">
        <authorList>
            <person name="de Groot N.N."/>
        </authorList>
    </citation>
    <scope>NUCLEOTIDE SEQUENCE [LARGE SCALE GENOMIC DNA]</scope>
    <source>
        <strain evidence="11 12">ATCC 700224</strain>
    </source>
</reference>
<dbReference type="InterPro" id="IPR000727">
    <property type="entry name" value="T_SNARE_dom"/>
</dbReference>
<keyword evidence="3 5" id="KW-0807">Transducer</keyword>
<proteinExistence type="inferred from homology"/>
<feature type="domain" description="Methyl-accepting transducer" evidence="8">
    <location>
        <begin position="467"/>
        <end position="703"/>
    </location>
</feature>
<gene>
    <name evidence="11" type="ORF">SAMN05421720_11167</name>
</gene>
<dbReference type="OrthoDB" id="315417at2"/>
<feature type="domain" description="T-SNARE coiled-coil homology" evidence="9">
    <location>
        <begin position="619"/>
        <end position="681"/>
    </location>
</feature>
<sequence>MSRVLSSFRIAIVLPLLIGLVALVTVAVSGTLANLRASADLTAQAEEKLIAVREAREAALAVYFKHLRDDLHVVARNPLVSTALVDFTTTYDRIEDQAAGGDVVTQLQEAYIHGNPNPVGKKDELLSGADGTEYDDAHAIYHEWFRDLQRTRGYYDVFLISPGGVVVYTVFKELDFATSLVDGEWADTGLSRVYRRVAADPRPDVLAFVDLEPYAPSHDAPAGFIATGVFDSEGAFLGVLAFQLPIDQINVIMQIEAGLGRTGETYLVGEDMLERSDSRFSEESTILVQTVDTETARAALSGEQGVARVTNYHGEPVISAYGFVDFEGVRWGVLAEAQVAEVLAPVRDLQLFMSVAGLVIVAVVSVIGVLFSHTITRPLAAMTGAMGRLAEADLTVEIPATERRDELGDMSHAMEIFKAHFRDLEEMKATQDRERREAEAARRRSLLEMADRFESEVSGVVSAVSSAASRMEKSARSLADTAERTSQRATDVADTADQTSNNVQTVATATEELAASVHEIAHQVEQAKSTAAGAVVEAGQTTDVVRALDHAANRIGEVISLINDIASQTNLLALNATIEAARAGDAGKGFAVVANEVKALAGQTARATEEIGRHIGDVQSNTQQAVTAIERFADTVGRIGEISTTVAAAVEEQNAAIGEVSRNTAEAASGTQEVSHSIAGVTDAAKEAGGAARQVLTAAGELSQRAADLSTAVNRFLDSVRAG</sequence>
<dbReference type="AlphaFoldDB" id="A0A1G7FH80"/>
<dbReference type="SUPFAM" id="SSF58104">
    <property type="entry name" value="Methyl-accepting chemotaxis protein (MCP) signaling domain"/>
    <property type="match status" value="1"/>
</dbReference>
<evidence type="ECO:0000256" key="2">
    <source>
        <dbReference type="ARBA" id="ARBA00022519"/>
    </source>
</evidence>
<evidence type="ECO:0000256" key="5">
    <source>
        <dbReference type="PROSITE-ProRule" id="PRU00284"/>
    </source>
</evidence>
<keyword evidence="12" id="KW-1185">Reference proteome</keyword>
<evidence type="ECO:0000259" key="9">
    <source>
        <dbReference type="PROSITE" id="PS50192"/>
    </source>
</evidence>
<keyword evidence="7" id="KW-0812">Transmembrane</keyword>
<name>A0A1G7FH80_9PROT</name>
<evidence type="ECO:0000256" key="3">
    <source>
        <dbReference type="ARBA" id="ARBA00023224"/>
    </source>
</evidence>
<dbReference type="Pfam" id="PF00672">
    <property type="entry name" value="HAMP"/>
    <property type="match status" value="1"/>
</dbReference>
<dbReference type="CDD" id="cd06225">
    <property type="entry name" value="HAMP"/>
    <property type="match status" value="1"/>
</dbReference>